<dbReference type="InterPro" id="IPR017871">
    <property type="entry name" value="ABC_transporter-like_CS"/>
</dbReference>
<dbReference type="SUPFAM" id="SSF50331">
    <property type="entry name" value="MOP-like"/>
    <property type="match status" value="1"/>
</dbReference>
<feature type="domain" description="ABC transporter" evidence="4">
    <location>
        <begin position="4"/>
        <end position="234"/>
    </location>
</feature>
<dbReference type="GO" id="GO:0015697">
    <property type="term" value="P:quaternary ammonium group transport"/>
    <property type="evidence" value="ECO:0007669"/>
    <property type="project" value="UniProtKB-ARBA"/>
</dbReference>
<proteinExistence type="predicted"/>
<dbReference type="SUPFAM" id="SSF52540">
    <property type="entry name" value="P-loop containing nucleoside triphosphate hydrolases"/>
    <property type="match status" value="1"/>
</dbReference>
<dbReference type="Pfam" id="PF00005">
    <property type="entry name" value="ABC_tran"/>
    <property type="match status" value="1"/>
</dbReference>
<evidence type="ECO:0000256" key="1">
    <source>
        <dbReference type="ARBA" id="ARBA00022448"/>
    </source>
</evidence>
<dbReference type="EMBL" id="JAAGNX010000002">
    <property type="protein sequence ID" value="NDV62434.1"/>
    <property type="molecule type" value="Genomic_DNA"/>
</dbReference>
<dbReference type="InterPro" id="IPR027417">
    <property type="entry name" value="P-loop_NTPase"/>
</dbReference>
<accession>A0A6B2M2U6</accession>
<evidence type="ECO:0000313" key="6">
    <source>
        <dbReference type="Proteomes" id="UP000478417"/>
    </source>
</evidence>
<sequence length="357" mass="39748">MVPVTVSNVEKRFGNVVALKGVDLEIAPGELFFLLGPSGCGKTTLLRCLAGFYIPERGTIHFGKSDVTRLAPHKRNTGMMFQSYALWPHMTVAENVAFGLEQRHVNRKEKQARVEEALASVRMEKYASRKPNQLSGGQQQRVALARSLVIRPQCLFLDEPLSNLDAKLRMEMRQEIRRVCKEYNLTTIYVTHDQKEALSIADRMAILSEGEILQLGTPAGVYKRPKSAFVADFIGETNFIEGTVVRAGAGNILVKTLIGDLSGVAGDPEDSFTEGQQVTLSIRPECVKLDTYPVEENGFAGKIGESVYYGELAQYEFFSGEDFHLKVFELNPRYLNRVGQEGLYAYVDPDDVVVLSK</sequence>
<name>A0A6B2M2U6_9BACT</name>
<dbReference type="PANTHER" id="PTHR42781">
    <property type="entry name" value="SPERMIDINE/PUTRESCINE IMPORT ATP-BINDING PROTEIN POTA"/>
    <property type="match status" value="1"/>
</dbReference>
<dbReference type="Gene3D" id="3.40.50.300">
    <property type="entry name" value="P-loop containing nucleotide triphosphate hydrolases"/>
    <property type="match status" value="1"/>
</dbReference>
<keyword evidence="6" id="KW-1185">Reference proteome</keyword>
<dbReference type="GO" id="GO:0016887">
    <property type="term" value="F:ATP hydrolysis activity"/>
    <property type="evidence" value="ECO:0007669"/>
    <property type="project" value="InterPro"/>
</dbReference>
<dbReference type="SMART" id="SM00382">
    <property type="entry name" value="AAA"/>
    <property type="match status" value="1"/>
</dbReference>
<dbReference type="PANTHER" id="PTHR42781:SF4">
    <property type="entry name" value="SPERMIDINE_PUTRESCINE IMPORT ATP-BINDING PROTEIN POTA"/>
    <property type="match status" value="1"/>
</dbReference>
<keyword evidence="2" id="KW-0547">Nucleotide-binding</keyword>
<evidence type="ECO:0000259" key="4">
    <source>
        <dbReference type="PROSITE" id="PS50893"/>
    </source>
</evidence>
<dbReference type="Proteomes" id="UP000478417">
    <property type="component" value="Unassembled WGS sequence"/>
</dbReference>
<dbReference type="InterPro" id="IPR003593">
    <property type="entry name" value="AAA+_ATPase"/>
</dbReference>
<reference evidence="5 6" key="1">
    <citation type="submission" date="2020-02" db="EMBL/GenBank/DDBJ databases">
        <title>Albibacoteraceae fam. nov., the first described family within the subdivision 4 Verrucomicrobia.</title>
        <authorList>
            <person name="Xi F."/>
        </authorList>
    </citation>
    <scope>NUCLEOTIDE SEQUENCE [LARGE SCALE GENOMIC DNA]</scope>
    <source>
        <strain evidence="5 6">CK1056</strain>
    </source>
</reference>
<keyword evidence="3 5" id="KW-0067">ATP-binding</keyword>
<dbReference type="PROSITE" id="PS00211">
    <property type="entry name" value="ABC_TRANSPORTER_1"/>
    <property type="match status" value="1"/>
</dbReference>
<dbReference type="InterPro" id="IPR050093">
    <property type="entry name" value="ABC_SmlMolc_Importer"/>
</dbReference>
<dbReference type="Gene3D" id="2.40.50.100">
    <property type="match status" value="1"/>
</dbReference>
<dbReference type="AlphaFoldDB" id="A0A6B2M2U6"/>
<dbReference type="FunFam" id="3.40.50.300:FF:000425">
    <property type="entry name" value="Probable ABC transporter, ATP-binding subunit"/>
    <property type="match status" value="1"/>
</dbReference>
<keyword evidence="1" id="KW-0813">Transport</keyword>
<organism evidence="5 6">
    <name type="scientific">Oceanipulchritudo coccoides</name>
    <dbReference type="NCBI Taxonomy" id="2706888"/>
    <lineage>
        <taxon>Bacteria</taxon>
        <taxon>Pseudomonadati</taxon>
        <taxon>Verrucomicrobiota</taxon>
        <taxon>Opitutia</taxon>
        <taxon>Puniceicoccales</taxon>
        <taxon>Oceanipulchritudinaceae</taxon>
        <taxon>Oceanipulchritudo</taxon>
    </lineage>
</organism>
<dbReference type="GO" id="GO:0005524">
    <property type="term" value="F:ATP binding"/>
    <property type="evidence" value="ECO:0007669"/>
    <property type="project" value="UniProtKB-KW"/>
</dbReference>
<evidence type="ECO:0000256" key="3">
    <source>
        <dbReference type="ARBA" id="ARBA00022840"/>
    </source>
</evidence>
<dbReference type="InterPro" id="IPR003439">
    <property type="entry name" value="ABC_transporter-like_ATP-bd"/>
</dbReference>
<evidence type="ECO:0000256" key="2">
    <source>
        <dbReference type="ARBA" id="ARBA00022741"/>
    </source>
</evidence>
<gene>
    <name evidence="5" type="ORF">G0Q06_08230</name>
</gene>
<protein>
    <submittedName>
        <fullName evidence="5">ABC transporter ATP-binding protein</fullName>
    </submittedName>
</protein>
<evidence type="ECO:0000313" key="5">
    <source>
        <dbReference type="EMBL" id="NDV62434.1"/>
    </source>
</evidence>
<dbReference type="RefSeq" id="WP_163964304.1">
    <property type="nucleotide sequence ID" value="NZ_JAAGNX010000002.1"/>
</dbReference>
<comment type="caution">
    <text evidence="5">The sequence shown here is derived from an EMBL/GenBank/DDBJ whole genome shotgun (WGS) entry which is preliminary data.</text>
</comment>
<dbReference type="PROSITE" id="PS50893">
    <property type="entry name" value="ABC_TRANSPORTER_2"/>
    <property type="match status" value="1"/>
</dbReference>
<dbReference type="InterPro" id="IPR008995">
    <property type="entry name" value="Mo/tungstate-bd_C_term_dom"/>
</dbReference>